<dbReference type="OrthoDB" id="10070917at2759"/>
<dbReference type="InterPro" id="IPR048395">
    <property type="entry name" value="Glyco_hydro_31_C"/>
</dbReference>
<evidence type="ECO:0000256" key="2">
    <source>
        <dbReference type="RuleBase" id="RU361185"/>
    </source>
</evidence>
<dbReference type="Proteomes" id="UP000235965">
    <property type="component" value="Unassembled WGS sequence"/>
</dbReference>
<feature type="compositionally biased region" description="Polar residues" evidence="3">
    <location>
        <begin position="70"/>
        <end position="83"/>
    </location>
</feature>
<dbReference type="InterPro" id="IPR050985">
    <property type="entry name" value="Alpha-glycosidase_related"/>
</dbReference>
<dbReference type="InterPro" id="IPR017853">
    <property type="entry name" value="GH"/>
</dbReference>
<dbReference type="Pfam" id="PF21365">
    <property type="entry name" value="Glyco_hydro_31_3rd"/>
    <property type="match status" value="1"/>
</dbReference>
<feature type="domain" description="Glycosyl hydrolase family 31 C-terminal" evidence="6">
    <location>
        <begin position="782"/>
        <end position="864"/>
    </location>
</feature>
<dbReference type="PANTHER" id="PTHR43053">
    <property type="entry name" value="GLYCOSIDASE FAMILY 31"/>
    <property type="match status" value="1"/>
</dbReference>
<evidence type="ECO:0000313" key="8">
    <source>
        <dbReference type="Proteomes" id="UP000235965"/>
    </source>
</evidence>
<dbReference type="SUPFAM" id="SSF51445">
    <property type="entry name" value="(Trans)glycosidases"/>
    <property type="match status" value="1"/>
</dbReference>
<comment type="caution">
    <text evidence="7">The sequence shown here is derived from an EMBL/GenBank/DDBJ whole genome shotgun (WGS) entry which is preliminary data.</text>
</comment>
<feature type="compositionally biased region" description="Acidic residues" evidence="3">
    <location>
        <begin position="91"/>
        <end position="108"/>
    </location>
</feature>
<dbReference type="CDD" id="cd06592">
    <property type="entry name" value="GH31_NET37"/>
    <property type="match status" value="1"/>
</dbReference>
<feature type="region of interest" description="Disordered" evidence="3">
    <location>
        <begin position="1"/>
        <end position="151"/>
    </location>
</feature>
<dbReference type="InParanoid" id="A0A2J7QIV9"/>
<reference evidence="7 8" key="1">
    <citation type="submission" date="2017-12" db="EMBL/GenBank/DDBJ databases">
        <title>Hemimetabolous genomes reveal molecular basis of termite eusociality.</title>
        <authorList>
            <person name="Harrison M.C."/>
            <person name="Jongepier E."/>
            <person name="Robertson H.M."/>
            <person name="Arning N."/>
            <person name="Bitard-Feildel T."/>
            <person name="Chao H."/>
            <person name="Childers C.P."/>
            <person name="Dinh H."/>
            <person name="Doddapaneni H."/>
            <person name="Dugan S."/>
            <person name="Gowin J."/>
            <person name="Greiner C."/>
            <person name="Han Y."/>
            <person name="Hu H."/>
            <person name="Hughes D.S.T."/>
            <person name="Huylmans A.-K."/>
            <person name="Kemena C."/>
            <person name="Kremer L.P.M."/>
            <person name="Lee S.L."/>
            <person name="Lopez-Ezquerra A."/>
            <person name="Mallet L."/>
            <person name="Monroy-Kuhn J.M."/>
            <person name="Moser A."/>
            <person name="Murali S.C."/>
            <person name="Muzny D.M."/>
            <person name="Otani S."/>
            <person name="Piulachs M.-D."/>
            <person name="Poelchau M."/>
            <person name="Qu J."/>
            <person name="Schaub F."/>
            <person name="Wada-Katsumata A."/>
            <person name="Worley K.C."/>
            <person name="Xie Q."/>
            <person name="Ylla G."/>
            <person name="Poulsen M."/>
            <person name="Gibbs R.A."/>
            <person name="Schal C."/>
            <person name="Richards S."/>
            <person name="Belles X."/>
            <person name="Korb J."/>
            <person name="Bornberg-Bauer E."/>
        </authorList>
    </citation>
    <scope>NUCLEOTIDE SEQUENCE [LARGE SCALE GENOMIC DNA]</scope>
    <source>
        <tissue evidence="7">Whole body</tissue>
    </source>
</reference>
<name>A0A2J7QIV9_9NEOP</name>
<keyword evidence="4" id="KW-0812">Transmembrane</keyword>
<feature type="compositionally biased region" description="Acidic residues" evidence="3">
    <location>
        <begin position="1"/>
        <end position="13"/>
    </location>
</feature>
<dbReference type="GO" id="GO:0004553">
    <property type="term" value="F:hydrolase activity, hydrolyzing O-glycosyl compounds"/>
    <property type="evidence" value="ECO:0007669"/>
    <property type="project" value="InterPro"/>
</dbReference>
<dbReference type="InterPro" id="IPR000322">
    <property type="entry name" value="Glyco_hydro_31_TIM"/>
</dbReference>
<feature type="compositionally biased region" description="Pro residues" evidence="3">
    <location>
        <begin position="22"/>
        <end position="36"/>
    </location>
</feature>
<evidence type="ECO:0000259" key="6">
    <source>
        <dbReference type="Pfam" id="PF21365"/>
    </source>
</evidence>
<dbReference type="Gene3D" id="3.20.20.80">
    <property type="entry name" value="Glycosidases"/>
    <property type="match status" value="1"/>
</dbReference>
<dbReference type="InterPro" id="IPR013780">
    <property type="entry name" value="Glyco_hydro_b"/>
</dbReference>
<dbReference type="STRING" id="105785.A0A2J7QIV9"/>
<protein>
    <recommendedName>
        <fullName evidence="9">Myogenesis-regulating glycosidase</fullName>
    </recommendedName>
</protein>
<proteinExistence type="inferred from homology"/>
<comment type="similarity">
    <text evidence="1 2">Belongs to the glycosyl hydrolase 31 family.</text>
</comment>
<keyword evidence="2" id="KW-0378">Hydrolase</keyword>
<dbReference type="Pfam" id="PF01055">
    <property type="entry name" value="Glyco_hydro_31_2nd"/>
    <property type="match status" value="2"/>
</dbReference>
<dbReference type="AlphaFoldDB" id="A0A2J7QIV9"/>
<evidence type="ECO:0000256" key="4">
    <source>
        <dbReference type="SAM" id="Phobius"/>
    </source>
</evidence>
<evidence type="ECO:0000256" key="1">
    <source>
        <dbReference type="ARBA" id="ARBA00007806"/>
    </source>
</evidence>
<keyword evidence="8" id="KW-1185">Reference proteome</keyword>
<dbReference type="EMBL" id="NEVH01013577">
    <property type="protein sequence ID" value="PNF28506.1"/>
    <property type="molecule type" value="Genomic_DNA"/>
</dbReference>
<feature type="compositionally biased region" description="Polar residues" evidence="3">
    <location>
        <begin position="50"/>
        <end position="59"/>
    </location>
</feature>
<keyword evidence="2" id="KW-0326">Glycosidase</keyword>
<accession>A0A2J7QIV9</accession>
<organism evidence="7 8">
    <name type="scientific">Cryptotermes secundus</name>
    <dbReference type="NCBI Taxonomy" id="105785"/>
    <lineage>
        <taxon>Eukaryota</taxon>
        <taxon>Metazoa</taxon>
        <taxon>Ecdysozoa</taxon>
        <taxon>Arthropoda</taxon>
        <taxon>Hexapoda</taxon>
        <taxon>Insecta</taxon>
        <taxon>Pterygota</taxon>
        <taxon>Neoptera</taxon>
        <taxon>Polyneoptera</taxon>
        <taxon>Dictyoptera</taxon>
        <taxon>Blattodea</taxon>
        <taxon>Blattoidea</taxon>
        <taxon>Termitoidae</taxon>
        <taxon>Kalotermitidae</taxon>
        <taxon>Cryptotermitinae</taxon>
        <taxon>Cryptotermes</taxon>
    </lineage>
</organism>
<feature type="transmembrane region" description="Helical" evidence="4">
    <location>
        <begin position="183"/>
        <end position="204"/>
    </location>
</feature>
<dbReference type="PANTHER" id="PTHR43053:SF6">
    <property type="entry name" value="SITS-BINDING PROTEIN"/>
    <property type="match status" value="1"/>
</dbReference>
<keyword evidence="4" id="KW-1133">Transmembrane helix</keyword>
<sequence length="871" mass="98234">MDWADSDSGEEALTEPLASSSPSPPPQDETKLPPPSIQLHLLKPPPETFGVSQRRNSVSLPARLDAMDSPTPSSSPALSIQDTSSRHGDDSSDDTFTDGDGALSEEDAVTVKVPLRTSRRKSVMPPSGIKINNGDFLESSDGPDHSPQNSITSINSISSLLKEKFALPFPAMLKKKRPQEYKLRAFVGILFLSIVFLVGFAYVYHQQVLQRAYFKSIRFNNEERIVRVFSNNGREIMYGHLGMHLGGDQAFRCLPNDILDDRSVCMEWMHKARLYINYTEHIGVRCYHVTWESLTSDFHPTDCYEWSDGHLYGGGQTQKMAWPIEKGSVKMSPFITGDVRQHEWGNVLKRYFISSNGVTVFVDPDTPLYVSVNSDRPRQFCLQARHDDFAYVYHSTPFPQLNYSICTSSNMKSLHSFFSEKQLWDGLKEEDLNVINSLLTEPVWQIPSSPGSELNEGAIYNYTEDVIALGFLRQGHVLLSEAWQPHVGDFVLDPFRFPTMDETIDIIHRRGFRIVFTIQPFLSTESTNFAEAVQKHLLVNERYTEHHIPALTRYKDVASAGMLDITNNKTVPWLQTKLKALVDKYHIDAFYLDVGTAYDMPHYYRFENQLTNPDQYKTIFTDSILSAVEVVGVSGAITRPKAPVFVSLPPFASSWKSMQSIIPTVLTYGVMGYPFIMPGAVGGDYRDSEESHAGVTGNATVMGNRSSESGGTSTHLPLPDKELYVRWLQLATFLPVIRYAHLPSKYGDERVLEMAKVLTALRLKIVNPLLVDKYVKDALEFGIPIIRPLWLLDPNDPTCHLVTDEFSVGDELIVAPVISPRTYEREVYLPAGVWKDGIDGSLRKGNRWLHSYAVPEDKVAYFIKMPDDTRF</sequence>
<evidence type="ECO:0000256" key="3">
    <source>
        <dbReference type="SAM" id="MobiDB-lite"/>
    </source>
</evidence>
<evidence type="ECO:0000313" key="7">
    <source>
        <dbReference type="EMBL" id="PNF28506.1"/>
    </source>
</evidence>
<feature type="domain" description="Glycoside hydrolase family 31 TIM barrel" evidence="5">
    <location>
        <begin position="652"/>
        <end position="741"/>
    </location>
</feature>
<evidence type="ECO:0000259" key="5">
    <source>
        <dbReference type="Pfam" id="PF01055"/>
    </source>
</evidence>
<dbReference type="GO" id="GO:0005975">
    <property type="term" value="P:carbohydrate metabolic process"/>
    <property type="evidence" value="ECO:0007669"/>
    <property type="project" value="InterPro"/>
</dbReference>
<dbReference type="Gene3D" id="2.60.40.1180">
    <property type="entry name" value="Golgi alpha-mannosidase II"/>
    <property type="match status" value="1"/>
</dbReference>
<feature type="domain" description="Glycoside hydrolase family 31 TIM barrel" evidence="5">
    <location>
        <begin position="483"/>
        <end position="604"/>
    </location>
</feature>
<gene>
    <name evidence="7" type="ORF">B7P43_G14787</name>
</gene>
<keyword evidence="4" id="KW-0472">Membrane</keyword>
<dbReference type="SUPFAM" id="SSF51011">
    <property type="entry name" value="Glycosyl hydrolase domain"/>
    <property type="match status" value="1"/>
</dbReference>
<evidence type="ECO:0008006" key="9">
    <source>
        <dbReference type="Google" id="ProtNLM"/>
    </source>
</evidence>